<proteinExistence type="predicted"/>
<organism evidence="2 3">
    <name type="scientific">Erwinia persicina</name>
    <dbReference type="NCBI Taxonomy" id="55211"/>
    <lineage>
        <taxon>Bacteria</taxon>
        <taxon>Pseudomonadati</taxon>
        <taxon>Pseudomonadota</taxon>
        <taxon>Gammaproteobacteria</taxon>
        <taxon>Enterobacterales</taxon>
        <taxon>Erwiniaceae</taxon>
        <taxon>Erwinia</taxon>
    </lineage>
</organism>
<evidence type="ECO:0000313" key="1">
    <source>
        <dbReference type="EMBL" id="MBD8107203.1"/>
    </source>
</evidence>
<dbReference type="RefSeq" id="WP_137269509.1">
    <property type="nucleotide sequence ID" value="NZ_CP123752.1"/>
</dbReference>
<evidence type="ECO:0000313" key="3">
    <source>
        <dbReference type="Proteomes" id="UP000306393"/>
    </source>
</evidence>
<dbReference type="AlphaFoldDB" id="A0A4U3F7F9"/>
<keyword evidence="4" id="KW-1185">Reference proteome</keyword>
<dbReference type="EMBL" id="JACYNN010000007">
    <property type="protein sequence ID" value="MBD8107203.1"/>
    <property type="molecule type" value="Genomic_DNA"/>
</dbReference>
<comment type="caution">
    <text evidence="2">The sequence shown here is derived from an EMBL/GenBank/DDBJ whole genome shotgun (WGS) entry which is preliminary data.</text>
</comment>
<evidence type="ECO:0000313" key="4">
    <source>
        <dbReference type="Proteomes" id="UP000661012"/>
    </source>
</evidence>
<name>A0A4U3F7F9_9GAMM</name>
<dbReference type="Proteomes" id="UP000306393">
    <property type="component" value="Unassembled WGS sequence"/>
</dbReference>
<evidence type="ECO:0000313" key="2">
    <source>
        <dbReference type="EMBL" id="TKJ89060.1"/>
    </source>
</evidence>
<sequence>MKKLFPLLMLAVAALALWWFMFRSPAPDPHYDAAACAAVSALGTPTSDRDFVNKIRTVIINENSAYSIKQISYDDRSGRASIEKYQALSADQQATAARDIDSCIQVMAAAGR</sequence>
<dbReference type="EMBL" id="QGAC01000013">
    <property type="protein sequence ID" value="TKJ89060.1"/>
    <property type="molecule type" value="Genomic_DNA"/>
</dbReference>
<reference evidence="2 3" key="1">
    <citation type="journal article" date="2019" name="Sci. Rep.">
        <title>Differences in resource use lead to coexistence of seed-transmitted microbial populations.</title>
        <authorList>
            <person name="Torres-Cortes G."/>
            <person name="Garcia B.J."/>
            <person name="Compant S."/>
            <person name="Rezki S."/>
            <person name="Jones P."/>
            <person name="Preveaux A."/>
            <person name="Briand M."/>
            <person name="Roulet A."/>
            <person name="Bouchez O."/>
            <person name="Jacobson D."/>
            <person name="Barret M."/>
        </authorList>
    </citation>
    <scope>NUCLEOTIDE SEQUENCE [LARGE SCALE GENOMIC DNA]</scope>
    <source>
        <strain evidence="2 3">CFBP13511</strain>
    </source>
</reference>
<protein>
    <submittedName>
        <fullName evidence="2">Uncharacterized protein</fullName>
    </submittedName>
</protein>
<gene>
    <name evidence="2" type="ORF">EpCFBP13511_14520</name>
    <name evidence="1" type="ORF">IFT93_12365</name>
</gene>
<reference evidence="1 4" key="2">
    <citation type="journal article" date="2020" name="FEMS Microbiol. Ecol.">
        <title>Temporal dynamics of bacterial communities during seed development and maturation.</title>
        <authorList>
            <person name="Chesneau G."/>
            <person name="Torres-Cortes G."/>
            <person name="Briand M."/>
            <person name="Darrasse A."/>
            <person name="Preveaux A."/>
            <person name="Marais C."/>
            <person name="Jacques M.A."/>
            <person name="Shade A."/>
            <person name="Barret M."/>
        </authorList>
    </citation>
    <scope>NUCLEOTIDE SEQUENCE [LARGE SCALE GENOMIC DNA]</scope>
    <source>
        <strain evidence="1 4">CFBP13732</strain>
    </source>
</reference>
<accession>A0A4U3F7F9</accession>
<dbReference type="OrthoDB" id="6519596at2"/>
<dbReference type="Proteomes" id="UP000661012">
    <property type="component" value="Unassembled WGS sequence"/>
</dbReference>